<dbReference type="Proteomes" id="UP000431533">
    <property type="component" value="Unassembled WGS sequence"/>
</dbReference>
<gene>
    <name evidence="2" type="ORF">LHYA1_G005555</name>
</gene>
<protein>
    <recommendedName>
        <fullName evidence="4">14-3-3 domain-containing protein</fullName>
    </recommendedName>
</protein>
<evidence type="ECO:0008006" key="4">
    <source>
        <dbReference type="Google" id="ProtNLM"/>
    </source>
</evidence>
<dbReference type="Gene3D" id="1.20.190.20">
    <property type="entry name" value="14-3-3 domain"/>
    <property type="match status" value="1"/>
</dbReference>
<accession>A0A8H8R1L4</accession>
<organism evidence="2 3">
    <name type="scientific">Lachnellula hyalina</name>
    <dbReference type="NCBI Taxonomy" id="1316788"/>
    <lineage>
        <taxon>Eukaryota</taxon>
        <taxon>Fungi</taxon>
        <taxon>Dikarya</taxon>
        <taxon>Ascomycota</taxon>
        <taxon>Pezizomycotina</taxon>
        <taxon>Leotiomycetes</taxon>
        <taxon>Helotiales</taxon>
        <taxon>Lachnaceae</taxon>
        <taxon>Lachnellula</taxon>
    </lineage>
</organism>
<dbReference type="AlphaFoldDB" id="A0A8H8R1L4"/>
<dbReference type="RefSeq" id="XP_031005189.1">
    <property type="nucleotide sequence ID" value="XM_031150499.1"/>
</dbReference>
<dbReference type="EMBL" id="QGMH01000070">
    <property type="protein sequence ID" value="TVY26401.1"/>
    <property type="molecule type" value="Genomic_DNA"/>
</dbReference>
<feature type="compositionally biased region" description="Polar residues" evidence="1">
    <location>
        <begin position="312"/>
        <end position="327"/>
    </location>
</feature>
<dbReference type="OrthoDB" id="5370350at2759"/>
<dbReference type="InterPro" id="IPR000308">
    <property type="entry name" value="14-3-3"/>
</dbReference>
<feature type="region of interest" description="Disordered" evidence="1">
    <location>
        <begin position="283"/>
        <end position="327"/>
    </location>
</feature>
<feature type="region of interest" description="Disordered" evidence="1">
    <location>
        <begin position="122"/>
        <end position="182"/>
    </location>
</feature>
<keyword evidence="3" id="KW-1185">Reference proteome</keyword>
<name>A0A8H8R1L4_9HELO</name>
<feature type="compositionally biased region" description="Polar residues" evidence="1">
    <location>
        <begin position="150"/>
        <end position="164"/>
    </location>
</feature>
<sequence length="327" mass="35764">MASSEVDMKFLAQFAANIQLDHSFLAKNLFQILGNLTMLSDKVIRARKLRRLDVTRDTKSVDLYCRIIWYAREGLRLLEEYILPMVANFGVLKVLSYKLRASYYHLYVLFHNNPSVLLRAGHGQQGQVHTPPGLKSPRAAKADKGKTPDQDSPSNPVRPSSVQPTHALEGGPVGGTTMQPPPEFTANFLVPAQDYRPIALQCFQEASALSEKLLWGSHPVRLSVKVEFCAFLYDCLHERDSSRQLAKVTIAEVYNAGEGMDDDMFEDAAELVNILGRMVRRGMGSGGSSTPGAGSSGTKLTLTPPRGKGVAGSSQGTMQSPGMDNPI</sequence>
<proteinExistence type="predicted"/>
<reference evidence="2 3" key="1">
    <citation type="submission" date="2018-05" db="EMBL/GenBank/DDBJ databases">
        <title>Genome sequencing and assembly of the regulated plant pathogen Lachnellula willkommii and related sister species for the development of diagnostic species identification markers.</title>
        <authorList>
            <person name="Giroux E."/>
            <person name="Bilodeau G."/>
        </authorList>
    </citation>
    <scope>NUCLEOTIDE SEQUENCE [LARGE SCALE GENOMIC DNA]</scope>
    <source>
        <strain evidence="2 3">CBS 185.66</strain>
    </source>
</reference>
<evidence type="ECO:0000313" key="3">
    <source>
        <dbReference type="Proteomes" id="UP000431533"/>
    </source>
</evidence>
<dbReference type="InterPro" id="IPR036815">
    <property type="entry name" value="14-3-3_dom_sf"/>
</dbReference>
<dbReference type="SUPFAM" id="SSF48445">
    <property type="entry name" value="14-3-3 protein"/>
    <property type="match status" value="1"/>
</dbReference>
<comment type="caution">
    <text evidence="2">The sequence shown here is derived from an EMBL/GenBank/DDBJ whole genome shotgun (WGS) entry which is preliminary data.</text>
</comment>
<dbReference type="GeneID" id="41985753"/>
<feature type="compositionally biased region" description="Basic and acidic residues" evidence="1">
    <location>
        <begin position="140"/>
        <end position="149"/>
    </location>
</feature>
<evidence type="ECO:0000256" key="1">
    <source>
        <dbReference type="SAM" id="MobiDB-lite"/>
    </source>
</evidence>
<evidence type="ECO:0000313" key="2">
    <source>
        <dbReference type="EMBL" id="TVY26401.1"/>
    </source>
</evidence>
<dbReference type="PANTHER" id="PTHR18860">
    <property type="entry name" value="14-3-3 PROTEIN"/>
    <property type="match status" value="1"/>
</dbReference>